<proteinExistence type="predicted"/>
<gene>
    <name evidence="3" type="ORF">NK718_04215</name>
</gene>
<accession>A0ABT1L9H9</accession>
<dbReference type="PANTHER" id="PTHR36120">
    <property type="entry name" value="FUCOSE ISOMERASE"/>
    <property type="match status" value="1"/>
</dbReference>
<sequence>MTPRIAVLPLARPTFDVPYAQEMAAAAFAALDRAGIATVGPRELLFDAAATEAALEGLAGEQVDFVLLMQVTFTDASMTVKIAERVAAPLGIWAFPEPRAGGRLRLNAFCGLNLAKHALGRAGRKAGWLYAAPDAPEAAADILAMARGGQGPAAEPVARSEATSAEDGRRADAALAALRGARIGLVGEHPAGFDTCRYEPAALSALAGVGVEPIRLDEVFARARAMPADAVAQTRAGVSRDIAGLEGVDQDQLDRSLRVYRALEGFAADRDLKGLAVRCWPEMFTDYGCAACGPMGMMTEKGVPCACEADVYGTVTSLLLQEIAGEPAWLVDIVDMDAASDTGVFWHCGSAPLSMADPATPPEAQIHSNRRMPLLAQFGLRPGRVTVARISQAMNAPKMVLAGAEMLRAPLSFTGTSGVVRFDRAAGEVAAVMMEQGLEHHVALAYGEHRPALRAAAQRMGLEIVELT</sequence>
<dbReference type="PANTHER" id="PTHR36120:SF1">
    <property type="entry name" value="L-FUCOSE ISOMERASE C-TERMINAL DOMAIN-CONTAINING PROTEIN"/>
    <property type="match status" value="1"/>
</dbReference>
<protein>
    <recommendedName>
        <fullName evidence="5">Fucose isomerase</fullName>
    </recommendedName>
</protein>
<evidence type="ECO:0000313" key="3">
    <source>
        <dbReference type="EMBL" id="MCP8937708.1"/>
    </source>
</evidence>
<keyword evidence="2" id="KW-0119">Carbohydrate metabolism</keyword>
<evidence type="ECO:0000256" key="1">
    <source>
        <dbReference type="ARBA" id="ARBA00023235"/>
    </source>
</evidence>
<dbReference type="RefSeq" id="WP_254738942.1">
    <property type="nucleotide sequence ID" value="NZ_JANCLU010000003.1"/>
</dbReference>
<keyword evidence="1" id="KW-0413">Isomerase</keyword>
<dbReference type="InterPro" id="IPR009015">
    <property type="entry name" value="Fucose_isomerase_N/cen_sf"/>
</dbReference>
<evidence type="ECO:0000313" key="4">
    <source>
        <dbReference type="Proteomes" id="UP001205890"/>
    </source>
</evidence>
<keyword evidence="4" id="KW-1185">Reference proteome</keyword>
<name>A0ABT1L9H9_9HYPH</name>
<comment type="caution">
    <text evidence="3">The sequence shown here is derived from an EMBL/GenBank/DDBJ whole genome shotgun (WGS) entry which is preliminary data.</text>
</comment>
<dbReference type="SUPFAM" id="SSF53743">
    <property type="entry name" value="FucI/AraA N-terminal and middle domains"/>
    <property type="match status" value="1"/>
</dbReference>
<dbReference type="EMBL" id="JANCLU010000003">
    <property type="protein sequence ID" value="MCP8937708.1"/>
    <property type="molecule type" value="Genomic_DNA"/>
</dbReference>
<organism evidence="3 4">
    <name type="scientific">Alsobacter ponti</name>
    <dbReference type="NCBI Taxonomy" id="2962936"/>
    <lineage>
        <taxon>Bacteria</taxon>
        <taxon>Pseudomonadati</taxon>
        <taxon>Pseudomonadota</taxon>
        <taxon>Alphaproteobacteria</taxon>
        <taxon>Hyphomicrobiales</taxon>
        <taxon>Alsobacteraceae</taxon>
        <taxon>Alsobacter</taxon>
    </lineage>
</organism>
<reference evidence="3 4" key="1">
    <citation type="submission" date="2022-07" db="EMBL/GenBank/DDBJ databases">
        <authorList>
            <person name="Li W.-J."/>
            <person name="Deng Q.-Q."/>
        </authorList>
    </citation>
    <scope>NUCLEOTIDE SEQUENCE [LARGE SCALE GENOMIC DNA]</scope>
    <source>
        <strain evidence="3 4">SYSU M60028</strain>
    </source>
</reference>
<evidence type="ECO:0000256" key="2">
    <source>
        <dbReference type="ARBA" id="ARBA00023277"/>
    </source>
</evidence>
<dbReference type="Proteomes" id="UP001205890">
    <property type="component" value="Unassembled WGS sequence"/>
</dbReference>
<evidence type="ECO:0008006" key="5">
    <source>
        <dbReference type="Google" id="ProtNLM"/>
    </source>
</evidence>